<evidence type="ECO:0000313" key="3">
    <source>
        <dbReference type="Proteomes" id="UP001595719"/>
    </source>
</evidence>
<dbReference type="Gene3D" id="3.90.550.20">
    <property type="match status" value="1"/>
</dbReference>
<keyword evidence="3" id="KW-1185">Reference proteome</keyword>
<dbReference type="RefSeq" id="WP_179007770.1">
    <property type="nucleotide sequence ID" value="NZ_JBHSCO010000007.1"/>
</dbReference>
<dbReference type="PANTHER" id="PTHR32385">
    <property type="entry name" value="MANNOSYL PHOSPHORYLINOSITOL CERAMIDE SYNTHASE"/>
    <property type="match status" value="1"/>
</dbReference>
<dbReference type="Pfam" id="PF04488">
    <property type="entry name" value="Gly_transf_sug"/>
    <property type="match status" value="1"/>
</dbReference>
<evidence type="ECO:0000256" key="1">
    <source>
        <dbReference type="ARBA" id="ARBA00022679"/>
    </source>
</evidence>
<organism evidence="2 3">
    <name type="scientific">Flavobacterium quisquiliarum</name>
    <dbReference type="NCBI Taxonomy" id="1834436"/>
    <lineage>
        <taxon>Bacteria</taxon>
        <taxon>Pseudomonadati</taxon>
        <taxon>Bacteroidota</taxon>
        <taxon>Flavobacteriia</taxon>
        <taxon>Flavobacteriales</taxon>
        <taxon>Flavobacteriaceae</taxon>
        <taxon>Flavobacterium</taxon>
    </lineage>
</organism>
<name>A0ABV8WCY1_9FLAO</name>
<protein>
    <submittedName>
        <fullName evidence="2">Glycosyltransferase</fullName>
    </submittedName>
</protein>
<dbReference type="SUPFAM" id="SSF53448">
    <property type="entry name" value="Nucleotide-diphospho-sugar transferases"/>
    <property type="match status" value="1"/>
</dbReference>
<gene>
    <name evidence="2" type="ORF">ACFOY0_22365</name>
</gene>
<evidence type="ECO:0000313" key="2">
    <source>
        <dbReference type="EMBL" id="MFC4393755.1"/>
    </source>
</evidence>
<dbReference type="InterPro" id="IPR051706">
    <property type="entry name" value="Glycosyltransferase_domain"/>
</dbReference>
<comment type="caution">
    <text evidence="2">The sequence shown here is derived from an EMBL/GenBank/DDBJ whole genome shotgun (WGS) entry which is preliminary data.</text>
</comment>
<reference evidence="3" key="1">
    <citation type="journal article" date="2019" name="Int. J. Syst. Evol. Microbiol.">
        <title>The Global Catalogue of Microorganisms (GCM) 10K type strain sequencing project: providing services to taxonomists for standard genome sequencing and annotation.</title>
        <authorList>
            <consortium name="The Broad Institute Genomics Platform"/>
            <consortium name="The Broad Institute Genome Sequencing Center for Infectious Disease"/>
            <person name="Wu L."/>
            <person name="Ma J."/>
        </authorList>
    </citation>
    <scope>NUCLEOTIDE SEQUENCE [LARGE SCALE GENOMIC DNA]</scope>
    <source>
        <strain evidence="3">CGMCC 1.15345</strain>
    </source>
</reference>
<dbReference type="PANTHER" id="PTHR32385:SF15">
    <property type="entry name" value="INOSITOL PHOSPHOCERAMIDE MANNOSYLTRANSFERASE 1"/>
    <property type="match status" value="1"/>
</dbReference>
<accession>A0ABV8WCY1</accession>
<dbReference type="Proteomes" id="UP001595719">
    <property type="component" value="Unassembled WGS sequence"/>
</dbReference>
<keyword evidence="1" id="KW-0808">Transferase</keyword>
<dbReference type="EMBL" id="JBHSCO010000007">
    <property type="protein sequence ID" value="MFC4393755.1"/>
    <property type="molecule type" value="Genomic_DNA"/>
</dbReference>
<proteinExistence type="predicted"/>
<dbReference type="InterPro" id="IPR029044">
    <property type="entry name" value="Nucleotide-diphossugar_trans"/>
</dbReference>
<dbReference type="InterPro" id="IPR007577">
    <property type="entry name" value="GlycoTrfase_DXD_sugar-bd_CS"/>
</dbReference>
<sequence length="251" mass="30363">MITKKIHYCWFGKEAKSKVFQDCLVSWKLHCPDFEIIMWNEFNTTKYSNPFYKNALRKKKYAFAADYIRAKVLHEQGGVYLDTDIFLIKPLNDLLKYDFFIGEEIEGRTNFAIFGAVPNHRFLKEMIDFYDRTEFNVFSLPVITHTFCSLINRTSVIENEIILAPSFFYPLPYEKRIEDYKSFIVSETYAVHLWEHSWKKREEPEFLQLFKNLIDVIIDFIFYNYSYSYFKRYGKEFSRKIYHSIKQKIKL</sequence>